<feature type="compositionally biased region" description="Low complexity" evidence="1">
    <location>
        <begin position="256"/>
        <end position="270"/>
    </location>
</feature>
<feature type="region of interest" description="Disordered" evidence="1">
    <location>
        <begin position="395"/>
        <end position="417"/>
    </location>
</feature>
<reference evidence="2" key="1">
    <citation type="submission" date="2021-07" db="EMBL/GenBank/DDBJ databases">
        <authorList>
            <person name="Catto M.A."/>
            <person name="Jacobson A."/>
            <person name="Kennedy G."/>
            <person name="Labadie P."/>
            <person name="Hunt B.G."/>
            <person name="Srinivasan R."/>
        </authorList>
    </citation>
    <scope>NUCLEOTIDE SEQUENCE</scope>
    <source>
        <strain evidence="2">PL_HMW_Pooled</strain>
        <tissue evidence="2">Head</tissue>
    </source>
</reference>
<feature type="compositionally biased region" description="Basic and acidic residues" evidence="1">
    <location>
        <begin position="327"/>
        <end position="339"/>
    </location>
</feature>
<feature type="compositionally biased region" description="Polar residues" evidence="1">
    <location>
        <begin position="75"/>
        <end position="95"/>
    </location>
</feature>
<feature type="region of interest" description="Disordered" evidence="1">
    <location>
        <begin position="73"/>
        <end position="98"/>
    </location>
</feature>
<feature type="compositionally biased region" description="Basic and acidic residues" evidence="1">
    <location>
        <begin position="304"/>
        <end position="319"/>
    </location>
</feature>
<dbReference type="Proteomes" id="UP001219518">
    <property type="component" value="Unassembled WGS sequence"/>
</dbReference>
<evidence type="ECO:0000256" key="1">
    <source>
        <dbReference type="SAM" id="MobiDB-lite"/>
    </source>
</evidence>
<name>A0AAE1HQ18_9NEOP</name>
<reference evidence="2" key="2">
    <citation type="journal article" date="2023" name="BMC Genomics">
        <title>Pest status, molecular evolution, and epigenetic factors derived from the genome assembly of Frankliniella fusca, a thysanopteran phytovirus vector.</title>
        <authorList>
            <person name="Catto M.A."/>
            <person name="Labadie P.E."/>
            <person name="Jacobson A.L."/>
            <person name="Kennedy G.G."/>
            <person name="Srinivasan R."/>
            <person name="Hunt B.G."/>
        </authorList>
    </citation>
    <scope>NUCLEOTIDE SEQUENCE</scope>
    <source>
        <strain evidence="2">PL_HMW_Pooled</strain>
    </source>
</reference>
<gene>
    <name evidence="2" type="ORF">KUF71_013554</name>
</gene>
<dbReference type="AlphaFoldDB" id="A0AAE1HQ18"/>
<protein>
    <submittedName>
        <fullName evidence="2">Uncharacterized protein</fullName>
    </submittedName>
</protein>
<dbReference type="EMBL" id="JAHWGI010001227">
    <property type="protein sequence ID" value="KAK3925347.1"/>
    <property type="molecule type" value="Genomic_DNA"/>
</dbReference>
<accession>A0AAE1HQ18</accession>
<feature type="region of interest" description="Disordered" evidence="1">
    <location>
        <begin position="142"/>
        <end position="351"/>
    </location>
</feature>
<evidence type="ECO:0000313" key="3">
    <source>
        <dbReference type="Proteomes" id="UP001219518"/>
    </source>
</evidence>
<comment type="caution">
    <text evidence="2">The sequence shown here is derived from an EMBL/GenBank/DDBJ whole genome shotgun (WGS) entry which is preliminary data.</text>
</comment>
<organism evidence="2 3">
    <name type="scientific">Frankliniella fusca</name>
    <dbReference type="NCBI Taxonomy" id="407009"/>
    <lineage>
        <taxon>Eukaryota</taxon>
        <taxon>Metazoa</taxon>
        <taxon>Ecdysozoa</taxon>
        <taxon>Arthropoda</taxon>
        <taxon>Hexapoda</taxon>
        <taxon>Insecta</taxon>
        <taxon>Pterygota</taxon>
        <taxon>Neoptera</taxon>
        <taxon>Paraneoptera</taxon>
        <taxon>Thysanoptera</taxon>
        <taxon>Terebrantia</taxon>
        <taxon>Thripoidea</taxon>
        <taxon>Thripidae</taxon>
        <taxon>Frankliniella</taxon>
    </lineage>
</organism>
<feature type="compositionally biased region" description="Low complexity" evidence="1">
    <location>
        <begin position="142"/>
        <end position="152"/>
    </location>
</feature>
<feature type="compositionally biased region" description="Polar residues" evidence="1">
    <location>
        <begin position="395"/>
        <end position="410"/>
    </location>
</feature>
<feature type="compositionally biased region" description="Polar residues" evidence="1">
    <location>
        <begin position="197"/>
        <end position="215"/>
    </location>
</feature>
<proteinExistence type="predicted"/>
<evidence type="ECO:0000313" key="2">
    <source>
        <dbReference type="EMBL" id="KAK3925347.1"/>
    </source>
</evidence>
<keyword evidence="3" id="KW-1185">Reference proteome</keyword>
<feature type="compositionally biased region" description="Polar residues" evidence="1">
    <location>
        <begin position="171"/>
        <end position="186"/>
    </location>
</feature>
<sequence>MASQGEPKPEPEASREYPYTRGWCWGARGAVRAAAGAGRTAGLPMALASDTVSGSAAFRVSGSTRVTQAAAKHVTASTRSGMPQKKTSSSGSCGASTDPILPTVEHSPIMEWRALVGNSSAVNTYSTVKVVVMDSLAVRYSASRSGSRPASSEPLVTPSELLTQPRRPQRSDSAQATTYEGISTSPARMKLRYRSPASATENSASPKYTNAVTILSTRATRSSQRQSRCHQATAPSAAHPSEKKEATSELPMTRCRPATSSTPATTRPGESGAGEEDEDGAVQAGREERVDEGEGEEGVVGGDEGARDAGGERQRHGDEQQGAPAEAVREHAAERHADQLAEEVEGADDRQLPAVLLAGDLELRRITARITRSLTAESYAPRTKLSIPKSTLFHKTTVSSPQPETSSVRITASDEAT</sequence>
<feature type="compositionally biased region" description="Low complexity" evidence="1">
    <location>
        <begin position="216"/>
        <end position="226"/>
    </location>
</feature>